<evidence type="ECO:0000313" key="1">
    <source>
        <dbReference type="EMBL" id="DAF92217.1"/>
    </source>
</evidence>
<accession>A0A8S5UCL8</accession>
<name>A0A8S5UCL8_9CAUD</name>
<proteinExistence type="predicted"/>
<reference evidence="1" key="1">
    <citation type="journal article" date="2021" name="Proc. Natl. Acad. Sci. U.S.A.">
        <title>A Catalog of Tens of Thousands of Viruses from Human Metagenomes Reveals Hidden Associations with Chronic Diseases.</title>
        <authorList>
            <person name="Tisza M.J."/>
            <person name="Buck C.B."/>
        </authorList>
    </citation>
    <scope>NUCLEOTIDE SEQUENCE</scope>
    <source>
        <strain evidence="1">CtgN495</strain>
    </source>
</reference>
<organism evidence="1">
    <name type="scientific">Siphoviridae sp. ctgN495</name>
    <dbReference type="NCBI Taxonomy" id="2825608"/>
    <lineage>
        <taxon>Viruses</taxon>
        <taxon>Duplodnaviria</taxon>
        <taxon>Heunggongvirae</taxon>
        <taxon>Uroviricota</taxon>
        <taxon>Caudoviricetes</taxon>
    </lineage>
</organism>
<protein>
    <submittedName>
        <fullName evidence="1">Baseplate wedge protein</fullName>
    </submittedName>
</protein>
<dbReference type="EMBL" id="BK016063">
    <property type="protein sequence ID" value="DAF92217.1"/>
    <property type="molecule type" value="Genomic_DNA"/>
</dbReference>
<sequence>MFTPLKLGTNHMLGVDNFIPLTVNNFEIRIYNMDGSAPTEFSDLLTLSTDEVGEVVEEQDSIVVHYGNGLIKFPSKVDYSDVEWTLNCYCSPNVLEALREWRRKVYDPDTEKMGLPSEYMRQVYFIKYDGQGNVRDVIRCPGTWIKGLSNGAQNQTGGEVVKVKTTLVISKAIYLKPSDLQ</sequence>